<comment type="caution">
    <text evidence="2">The sequence shown here is derived from an EMBL/GenBank/DDBJ whole genome shotgun (WGS) entry which is preliminary data.</text>
</comment>
<dbReference type="Proteomes" id="UP001359886">
    <property type="component" value="Unassembled WGS sequence"/>
</dbReference>
<organism evidence="2 3">
    <name type="scientific">Elongatibacter sediminis</name>
    <dbReference type="NCBI Taxonomy" id="3119006"/>
    <lineage>
        <taxon>Bacteria</taxon>
        <taxon>Pseudomonadati</taxon>
        <taxon>Pseudomonadota</taxon>
        <taxon>Gammaproteobacteria</taxon>
        <taxon>Chromatiales</taxon>
        <taxon>Wenzhouxiangellaceae</taxon>
        <taxon>Elongatibacter</taxon>
    </lineage>
</organism>
<dbReference type="EMBL" id="JAZHOG010000003">
    <property type="protein sequence ID" value="MEJ8567212.1"/>
    <property type="molecule type" value="Genomic_DNA"/>
</dbReference>
<keyword evidence="3" id="KW-1185">Reference proteome</keyword>
<sequence>MDLNISEHIVMLYYRDLEDARRFYGETLGLKAVMENDWVTLFQVTPHSLIGTVKEGGAGGFHKVQDENAVMVSIATSEIDQWNERVREAGDIEYVKELYRSGTLPMSAFLVRDPGGYTVEFFQWDEGGWGQSEHAA</sequence>
<dbReference type="InterPro" id="IPR037523">
    <property type="entry name" value="VOC_core"/>
</dbReference>
<name>A0AAW9R7N0_9GAMM</name>
<dbReference type="SUPFAM" id="SSF54593">
    <property type="entry name" value="Glyoxalase/Bleomycin resistance protein/Dihydroxybiphenyl dioxygenase"/>
    <property type="match status" value="1"/>
</dbReference>
<feature type="domain" description="VOC" evidence="1">
    <location>
        <begin position="5"/>
        <end position="124"/>
    </location>
</feature>
<dbReference type="AlphaFoldDB" id="A0AAW9R7N0"/>
<dbReference type="Pfam" id="PF00903">
    <property type="entry name" value="Glyoxalase"/>
    <property type="match status" value="1"/>
</dbReference>
<evidence type="ECO:0000313" key="2">
    <source>
        <dbReference type="EMBL" id="MEJ8567212.1"/>
    </source>
</evidence>
<dbReference type="CDD" id="cd06587">
    <property type="entry name" value="VOC"/>
    <property type="match status" value="1"/>
</dbReference>
<reference evidence="2 3" key="1">
    <citation type="submission" date="2024-02" db="EMBL/GenBank/DDBJ databases">
        <title>A novel Wenzhouxiangellaceae bacterium, isolated from coastal sediments.</title>
        <authorList>
            <person name="Du Z.-J."/>
            <person name="Ye Y.-Q."/>
            <person name="Zhang X.-Y."/>
        </authorList>
    </citation>
    <scope>NUCLEOTIDE SEQUENCE [LARGE SCALE GENOMIC DNA]</scope>
    <source>
        <strain evidence="2 3">CH-27</strain>
    </source>
</reference>
<protein>
    <submittedName>
        <fullName evidence="2">VOC family protein</fullName>
    </submittedName>
</protein>
<evidence type="ECO:0000313" key="3">
    <source>
        <dbReference type="Proteomes" id="UP001359886"/>
    </source>
</evidence>
<dbReference type="InterPro" id="IPR029068">
    <property type="entry name" value="Glyas_Bleomycin-R_OHBP_Dase"/>
</dbReference>
<gene>
    <name evidence="2" type="ORF">V3330_06195</name>
</gene>
<accession>A0AAW9R7N0</accession>
<dbReference type="InterPro" id="IPR004360">
    <property type="entry name" value="Glyas_Fos-R_dOase_dom"/>
</dbReference>
<evidence type="ECO:0000259" key="1">
    <source>
        <dbReference type="PROSITE" id="PS51819"/>
    </source>
</evidence>
<dbReference type="Gene3D" id="3.10.180.10">
    <property type="entry name" value="2,3-Dihydroxybiphenyl 1,2-Dioxygenase, domain 1"/>
    <property type="match status" value="1"/>
</dbReference>
<dbReference type="RefSeq" id="WP_354694527.1">
    <property type="nucleotide sequence ID" value="NZ_JAZHOG010000003.1"/>
</dbReference>
<dbReference type="PROSITE" id="PS51819">
    <property type="entry name" value="VOC"/>
    <property type="match status" value="1"/>
</dbReference>
<proteinExistence type="predicted"/>